<dbReference type="InterPro" id="IPR027417">
    <property type="entry name" value="P-loop_NTPase"/>
</dbReference>
<dbReference type="Proteomes" id="UP000813215">
    <property type="component" value="Unassembled WGS sequence"/>
</dbReference>
<dbReference type="PROSITE" id="PS00211">
    <property type="entry name" value="ABC_TRANSPORTER_1"/>
    <property type="match status" value="1"/>
</dbReference>
<dbReference type="GO" id="GO:0005886">
    <property type="term" value="C:plasma membrane"/>
    <property type="evidence" value="ECO:0007669"/>
    <property type="project" value="TreeGrafter"/>
</dbReference>
<dbReference type="NCBIfam" id="TIGR02982">
    <property type="entry name" value="heterocyst_DevA"/>
    <property type="match status" value="1"/>
</dbReference>
<evidence type="ECO:0000256" key="1">
    <source>
        <dbReference type="ARBA" id="ARBA00022448"/>
    </source>
</evidence>
<dbReference type="InterPro" id="IPR014324">
    <property type="entry name" value="ABC_heterocyst_DevA"/>
</dbReference>
<dbReference type="FunFam" id="3.40.50.300:FF:000032">
    <property type="entry name" value="Export ABC transporter ATP-binding protein"/>
    <property type="match status" value="1"/>
</dbReference>
<dbReference type="SMART" id="SM00382">
    <property type="entry name" value="AAA"/>
    <property type="match status" value="1"/>
</dbReference>
<proteinExistence type="predicted"/>
<dbReference type="GO" id="GO:0022857">
    <property type="term" value="F:transmembrane transporter activity"/>
    <property type="evidence" value="ECO:0007669"/>
    <property type="project" value="TreeGrafter"/>
</dbReference>
<accession>A0A9E3H9Q6</accession>
<dbReference type="Gene3D" id="3.40.50.300">
    <property type="entry name" value="P-loop containing nucleotide triphosphate hydrolases"/>
    <property type="match status" value="1"/>
</dbReference>
<dbReference type="AlphaFoldDB" id="A0A9E3H9Q6"/>
<sequence length="231" mass="25996">MFQQEIVVSVENINHYFGQKSLRSQILFDINLVIKSGEIVIMSGPSGSGKTTLLTLIGGLRSVQEGSLKFIDWELHGASNEKLVQIRRQIGYIFQAHNLLDFLTARQNVQMSLELQKNLSYRQARLKSEAMLHAVKLGHRVNYYPTHLSGGQKQRVAIARALVSQPKLVLADEPTAALDSKSGREVVEIMQLLAKEQQCAILMVTHDNRVLDIADKIIHIEDGRIIKEDLF</sequence>
<dbReference type="GO" id="GO:0098796">
    <property type="term" value="C:membrane protein complex"/>
    <property type="evidence" value="ECO:0007669"/>
    <property type="project" value="UniProtKB-ARBA"/>
</dbReference>
<dbReference type="EMBL" id="JAHHHW010000108">
    <property type="protein sequence ID" value="MBW4433615.1"/>
    <property type="molecule type" value="Genomic_DNA"/>
</dbReference>
<keyword evidence="2" id="KW-0547">Nucleotide-binding</keyword>
<reference evidence="5" key="2">
    <citation type="journal article" date="2022" name="Microbiol. Resour. Announc.">
        <title>Metagenome Sequencing to Explore Phylogenomics of Terrestrial Cyanobacteria.</title>
        <authorList>
            <person name="Ward R.D."/>
            <person name="Stajich J.E."/>
            <person name="Johansen J.R."/>
            <person name="Huntemann M."/>
            <person name="Clum A."/>
            <person name="Foster B."/>
            <person name="Foster B."/>
            <person name="Roux S."/>
            <person name="Palaniappan K."/>
            <person name="Varghese N."/>
            <person name="Mukherjee S."/>
            <person name="Reddy T.B.K."/>
            <person name="Daum C."/>
            <person name="Copeland A."/>
            <person name="Chen I.A."/>
            <person name="Ivanova N.N."/>
            <person name="Kyrpides N.C."/>
            <person name="Shapiro N."/>
            <person name="Eloe-Fadrosh E.A."/>
            <person name="Pietrasiak N."/>
        </authorList>
    </citation>
    <scope>NUCLEOTIDE SEQUENCE</scope>
    <source>
        <strain evidence="5">HA4357-MV3</strain>
    </source>
</reference>
<gene>
    <name evidence="5" type="ORF">KME28_18320</name>
</gene>
<dbReference type="PANTHER" id="PTHR24220">
    <property type="entry name" value="IMPORT ATP-BINDING PROTEIN"/>
    <property type="match status" value="1"/>
</dbReference>
<dbReference type="PANTHER" id="PTHR24220:SF376">
    <property type="entry name" value="ABC TRANSPORTER"/>
    <property type="match status" value="1"/>
</dbReference>
<protein>
    <submittedName>
        <fullName evidence="5">DevA family ABC transporter ATP-binding protein</fullName>
    </submittedName>
</protein>
<dbReference type="GO" id="GO:0016887">
    <property type="term" value="F:ATP hydrolysis activity"/>
    <property type="evidence" value="ECO:0007669"/>
    <property type="project" value="InterPro"/>
</dbReference>
<evidence type="ECO:0000259" key="4">
    <source>
        <dbReference type="PROSITE" id="PS50893"/>
    </source>
</evidence>
<dbReference type="InterPro" id="IPR015854">
    <property type="entry name" value="ABC_transpr_LolD-like"/>
</dbReference>
<evidence type="ECO:0000313" key="5">
    <source>
        <dbReference type="EMBL" id="MBW4433615.1"/>
    </source>
</evidence>
<dbReference type="PROSITE" id="PS50893">
    <property type="entry name" value="ABC_TRANSPORTER_2"/>
    <property type="match status" value="1"/>
</dbReference>
<organism evidence="5 6">
    <name type="scientific">Pelatocladus maniniholoensis HA4357-MV3</name>
    <dbReference type="NCBI Taxonomy" id="1117104"/>
    <lineage>
        <taxon>Bacteria</taxon>
        <taxon>Bacillati</taxon>
        <taxon>Cyanobacteriota</taxon>
        <taxon>Cyanophyceae</taxon>
        <taxon>Nostocales</taxon>
        <taxon>Nostocaceae</taxon>
        <taxon>Pelatocladus</taxon>
    </lineage>
</organism>
<dbReference type="CDD" id="cd03255">
    <property type="entry name" value="ABC_MJ0796_LolCDE_FtsE"/>
    <property type="match status" value="1"/>
</dbReference>
<dbReference type="InterPro" id="IPR003439">
    <property type="entry name" value="ABC_transporter-like_ATP-bd"/>
</dbReference>
<evidence type="ECO:0000256" key="2">
    <source>
        <dbReference type="ARBA" id="ARBA00022741"/>
    </source>
</evidence>
<name>A0A9E3H9Q6_9NOST</name>
<dbReference type="Pfam" id="PF00005">
    <property type="entry name" value="ABC_tran"/>
    <property type="match status" value="1"/>
</dbReference>
<dbReference type="InterPro" id="IPR017911">
    <property type="entry name" value="MacB-like_ATP-bd"/>
</dbReference>
<feature type="domain" description="ABC transporter" evidence="4">
    <location>
        <begin position="8"/>
        <end position="230"/>
    </location>
</feature>
<keyword evidence="1" id="KW-0813">Transport</keyword>
<evidence type="ECO:0000256" key="3">
    <source>
        <dbReference type="ARBA" id="ARBA00022840"/>
    </source>
</evidence>
<dbReference type="InterPro" id="IPR017871">
    <property type="entry name" value="ABC_transporter-like_CS"/>
</dbReference>
<dbReference type="GO" id="GO:0005524">
    <property type="term" value="F:ATP binding"/>
    <property type="evidence" value="ECO:0007669"/>
    <property type="project" value="UniProtKB-KW"/>
</dbReference>
<keyword evidence="3 5" id="KW-0067">ATP-binding</keyword>
<dbReference type="SUPFAM" id="SSF52540">
    <property type="entry name" value="P-loop containing nucleoside triphosphate hydrolases"/>
    <property type="match status" value="1"/>
</dbReference>
<dbReference type="InterPro" id="IPR003593">
    <property type="entry name" value="AAA+_ATPase"/>
</dbReference>
<comment type="caution">
    <text evidence="5">The sequence shown here is derived from an EMBL/GenBank/DDBJ whole genome shotgun (WGS) entry which is preliminary data.</text>
</comment>
<evidence type="ECO:0000313" key="6">
    <source>
        <dbReference type="Proteomes" id="UP000813215"/>
    </source>
</evidence>
<reference evidence="5" key="1">
    <citation type="submission" date="2021-05" db="EMBL/GenBank/DDBJ databases">
        <authorList>
            <person name="Pietrasiak N."/>
            <person name="Ward R."/>
            <person name="Stajich J.E."/>
            <person name="Kurbessoian T."/>
        </authorList>
    </citation>
    <scope>NUCLEOTIDE SEQUENCE</scope>
    <source>
        <strain evidence="5">HA4357-MV3</strain>
    </source>
</reference>